<dbReference type="EMBL" id="QLIX01000033">
    <property type="protein sequence ID" value="RAI55318.1"/>
    <property type="molecule type" value="Genomic_DNA"/>
</dbReference>
<dbReference type="PANTHER" id="PTHR33677:SF3">
    <property type="entry name" value="COPPER-SENSING TRANSCRIPTIONAL REPRESSOR RICR"/>
    <property type="match status" value="1"/>
</dbReference>
<dbReference type="Pfam" id="PF02583">
    <property type="entry name" value="Trns_repr_metal"/>
    <property type="match status" value="1"/>
</dbReference>
<dbReference type="InterPro" id="IPR003735">
    <property type="entry name" value="Metal_Tscrpt_repr"/>
</dbReference>
<protein>
    <submittedName>
        <fullName evidence="2">Metal resistance protein</fullName>
    </submittedName>
</protein>
<dbReference type="GO" id="GO:0046872">
    <property type="term" value="F:metal ion binding"/>
    <property type="evidence" value="ECO:0007669"/>
    <property type="project" value="InterPro"/>
</dbReference>
<dbReference type="PANTHER" id="PTHR33677">
    <property type="entry name" value="TRANSCRIPTIONAL REPRESSOR FRMR-RELATED"/>
    <property type="match status" value="1"/>
</dbReference>
<keyword evidence="3" id="KW-1185">Reference proteome</keyword>
<dbReference type="OrthoDB" id="9811244at2"/>
<evidence type="ECO:0000313" key="2">
    <source>
        <dbReference type="EMBL" id="RAI55318.1"/>
    </source>
</evidence>
<dbReference type="CDD" id="cd10154">
    <property type="entry name" value="NreA-like_DUF156"/>
    <property type="match status" value="1"/>
</dbReference>
<dbReference type="Gene3D" id="1.20.58.1000">
    <property type="entry name" value="Metal-sensitive repressor, helix protomer"/>
    <property type="match status" value="1"/>
</dbReference>
<comment type="similarity">
    <text evidence="1">Belongs to the FrmR/RcnR family.</text>
</comment>
<dbReference type="Proteomes" id="UP000249065">
    <property type="component" value="Unassembled WGS sequence"/>
</dbReference>
<evidence type="ECO:0000313" key="3">
    <source>
        <dbReference type="Proteomes" id="UP000249065"/>
    </source>
</evidence>
<dbReference type="InterPro" id="IPR038390">
    <property type="entry name" value="Metal_Tscrpt_repr_sf"/>
</dbReference>
<organism evidence="2 3">
    <name type="scientific">Roseicella frigidaeris</name>
    <dbReference type="NCBI Taxonomy" id="2230885"/>
    <lineage>
        <taxon>Bacteria</taxon>
        <taxon>Pseudomonadati</taxon>
        <taxon>Pseudomonadota</taxon>
        <taxon>Alphaproteobacteria</taxon>
        <taxon>Acetobacterales</taxon>
        <taxon>Roseomonadaceae</taxon>
        <taxon>Roseicella</taxon>
    </lineage>
</organism>
<dbReference type="RefSeq" id="WP_111472471.1">
    <property type="nucleotide sequence ID" value="NZ_QLIX01000033.1"/>
</dbReference>
<proteinExistence type="inferred from homology"/>
<reference evidence="3" key="1">
    <citation type="submission" date="2018-06" db="EMBL/GenBank/DDBJ databases">
        <authorList>
            <person name="Khan S.A."/>
        </authorList>
    </citation>
    <scope>NUCLEOTIDE SEQUENCE [LARGE SCALE GENOMIC DNA]</scope>
    <source>
        <strain evidence="3">DB-1506</strain>
    </source>
</reference>
<comment type="caution">
    <text evidence="2">The sequence shown here is derived from an EMBL/GenBank/DDBJ whole genome shotgun (WGS) entry which is preliminary data.</text>
</comment>
<dbReference type="GO" id="GO:0003677">
    <property type="term" value="F:DNA binding"/>
    <property type="evidence" value="ECO:0007669"/>
    <property type="project" value="InterPro"/>
</dbReference>
<gene>
    <name evidence="2" type="ORF">DOO78_24240</name>
</gene>
<accession>A0A327M5I4</accession>
<evidence type="ECO:0000256" key="1">
    <source>
        <dbReference type="ARBA" id="ARBA00005260"/>
    </source>
</evidence>
<sequence length="92" mass="10255">MSDPHTHGSHPEIVKRLKRAEGHLRSVVEMIESGRPCLDIAQQLHAVEAAIAKAKRTLIHDHLDHCLDHVVGAIPRADRGPIDDFKAITKYL</sequence>
<dbReference type="GO" id="GO:0045892">
    <property type="term" value="P:negative regulation of DNA-templated transcription"/>
    <property type="evidence" value="ECO:0007669"/>
    <property type="project" value="UniProtKB-ARBA"/>
</dbReference>
<dbReference type="AlphaFoldDB" id="A0A327M5I4"/>
<name>A0A327M5I4_9PROT</name>